<dbReference type="CDD" id="cd14728">
    <property type="entry name" value="Ere-like"/>
    <property type="match status" value="1"/>
</dbReference>
<dbReference type="InterPro" id="IPR052036">
    <property type="entry name" value="Hydrolase/PRTase-associated"/>
</dbReference>
<sequence>MSIPRHDDNYDDLAFIPGVIGKRRVIAVGESAHYLYEWNRWRTRLFKYLAQEHGFTTFVLESALVEGRLVHDYVAGADHEWDDVARAINNVWGVWAELNELIRWMRDWNADPNRPRELRFYSMDGSGNWMHARNVYATVHAFAARVEGDLADDMAREIGPMVAKLNLENRTEFAATAFRELIAAASLVISRIEQARVAYTRATSADDYDWGLRGAQILRDVIQALAQTEGDFSIGVRQLWNVRDVSMAESLNWIREREGPDAGIVIGAHNTHLQLHPVREQKATSMGSYHAARFGRGDTLFIGTASERSVKGEPPRPDCNQAAYARLGPDCYFLDLRPAPESGPVADWLKVERPDRSNLRYQPVCAGTAWDCLLFHRTLSTGTVELPGFLASPPAEATGDLARFNGRYIILGFLAAVNTLDVRVEGDTLFTDGQDDTSGEVFPPYKVPLHYCADGRFRWSVWPSILGFHQAGEDISVSITTPGGAVYHGKRVGDAVWG</sequence>
<gene>
    <name evidence="1" type="ORF">METZ01_LOCUS103922</name>
</gene>
<dbReference type="SUPFAM" id="SSF159501">
    <property type="entry name" value="EreA/ChaN-like"/>
    <property type="match status" value="1"/>
</dbReference>
<dbReference type="AlphaFoldDB" id="A0A381WG80"/>
<dbReference type="GO" id="GO:0046677">
    <property type="term" value="P:response to antibiotic"/>
    <property type="evidence" value="ECO:0007669"/>
    <property type="project" value="InterPro"/>
</dbReference>
<evidence type="ECO:0000313" key="1">
    <source>
        <dbReference type="EMBL" id="SVA51068.1"/>
    </source>
</evidence>
<dbReference type="PANTHER" id="PTHR31299:SF0">
    <property type="entry name" value="ESTERASE, PUTATIVE (AFU_ORTHOLOGUE AFUA_1G05850)-RELATED"/>
    <property type="match status" value="1"/>
</dbReference>
<dbReference type="Gene3D" id="1.20.1440.30">
    <property type="entry name" value="Biosynthetic Protein domain"/>
    <property type="match status" value="1"/>
</dbReference>
<accession>A0A381WG80</accession>
<reference evidence="1" key="1">
    <citation type="submission" date="2018-05" db="EMBL/GenBank/DDBJ databases">
        <authorList>
            <person name="Lanie J.A."/>
            <person name="Ng W.-L."/>
            <person name="Kazmierczak K.M."/>
            <person name="Andrzejewski T.M."/>
            <person name="Davidsen T.M."/>
            <person name="Wayne K.J."/>
            <person name="Tettelin H."/>
            <person name="Glass J.I."/>
            <person name="Rusch D."/>
            <person name="Podicherti R."/>
            <person name="Tsui H.-C.T."/>
            <person name="Winkler M.E."/>
        </authorList>
    </citation>
    <scope>NUCLEOTIDE SEQUENCE</scope>
</reference>
<dbReference type="InterPro" id="IPR007815">
    <property type="entry name" value="Emycin_Estase"/>
</dbReference>
<evidence type="ECO:0008006" key="2">
    <source>
        <dbReference type="Google" id="ProtNLM"/>
    </source>
</evidence>
<proteinExistence type="predicted"/>
<dbReference type="Gene3D" id="3.40.1660.10">
    <property type="entry name" value="EreA-like (biosynthetic domain)"/>
    <property type="match status" value="1"/>
</dbReference>
<organism evidence="1">
    <name type="scientific">marine metagenome</name>
    <dbReference type="NCBI Taxonomy" id="408172"/>
    <lineage>
        <taxon>unclassified sequences</taxon>
        <taxon>metagenomes</taxon>
        <taxon>ecological metagenomes</taxon>
    </lineage>
</organism>
<dbReference type="Pfam" id="PF05139">
    <property type="entry name" value="Erythro_esteras"/>
    <property type="match status" value="1"/>
</dbReference>
<dbReference type="Gene3D" id="3.30.1870.10">
    <property type="entry name" value="EreA-like, domain 2"/>
    <property type="match status" value="1"/>
</dbReference>
<dbReference type="EMBL" id="UINC01011592">
    <property type="protein sequence ID" value="SVA51068.1"/>
    <property type="molecule type" value="Genomic_DNA"/>
</dbReference>
<name>A0A381WG80_9ZZZZ</name>
<protein>
    <recommendedName>
        <fullName evidence="2">Erythromycin esterase</fullName>
    </recommendedName>
</protein>
<dbReference type="PANTHER" id="PTHR31299">
    <property type="entry name" value="ESTERASE, PUTATIVE (AFU_ORTHOLOGUE AFUA_1G05850)-RELATED"/>
    <property type="match status" value="1"/>
</dbReference>